<dbReference type="PANTHER" id="PTHR36383:SF1">
    <property type="entry name" value="PROTEIN, PUTATIVE-RELATED"/>
    <property type="match status" value="1"/>
</dbReference>
<feature type="transmembrane region" description="Helical" evidence="3">
    <location>
        <begin position="111"/>
        <end position="129"/>
    </location>
</feature>
<feature type="coiled-coil region" evidence="1">
    <location>
        <begin position="16"/>
        <end position="49"/>
    </location>
</feature>
<dbReference type="OrthoDB" id="198474at2759"/>
<dbReference type="RefSeq" id="XP_013905238.1">
    <property type="nucleotide sequence ID" value="XM_014049784.1"/>
</dbReference>
<keyword evidence="5" id="KW-1185">Reference proteome</keyword>
<proteinExistence type="predicted"/>
<dbReference type="Proteomes" id="UP000054498">
    <property type="component" value="Unassembled WGS sequence"/>
</dbReference>
<sequence>MAKQALQSDPEAAAALKRYEDAVVRLEKARATERELESVMAEAAKAAALADAAAQASARVQAGQLMADAEVAAAEKLLRVAQIEHNLAEGEKARARGVAYSVMDRAESGKAAMVAVAGGLAAAVPLALAAADSAGGSASELLSFADVVCCSALFGVTYSVRRRQEEPPQQQQQVPPAAAVSWDLSSC</sequence>
<name>A0A0D2LIG2_9CHLO</name>
<accession>A0A0D2LIG2</accession>
<gene>
    <name evidence="4" type="ORF">MNEG_1731</name>
</gene>
<organism evidence="4 5">
    <name type="scientific">Monoraphidium neglectum</name>
    <dbReference type="NCBI Taxonomy" id="145388"/>
    <lineage>
        <taxon>Eukaryota</taxon>
        <taxon>Viridiplantae</taxon>
        <taxon>Chlorophyta</taxon>
        <taxon>core chlorophytes</taxon>
        <taxon>Chlorophyceae</taxon>
        <taxon>CS clade</taxon>
        <taxon>Sphaeropleales</taxon>
        <taxon>Selenastraceae</taxon>
        <taxon>Monoraphidium</taxon>
    </lineage>
</organism>
<dbReference type="PANTHER" id="PTHR36383">
    <property type="entry name" value="OS09G0529350 PROTEIN"/>
    <property type="match status" value="1"/>
</dbReference>
<feature type="transmembrane region" description="Helical" evidence="3">
    <location>
        <begin position="141"/>
        <end position="160"/>
    </location>
</feature>
<protein>
    <submittedName>
        <fullName evidence="4">Uncharacterized protein</fullName>
    </submittedName>
</protein>
<dbReference type="AlphaFoldDB" id="A0A0D2LIG2"/>
<keyword evidence="1" id="KW-0175">Coiled coil</keyword>
<dbReference type="KEGG" id="mng:MNEG_1731"/>
<keyword evidence="3" id="KW-0472">Membrane</keyword>
<evidence type="ECO:0000256" key="3">
    <source>
        <dbReference type="SAM" id="Phobius"/>
    </source>
</evidence>
<reference evidence="4 5" key="1">
    <citation type="journal article" date="2013" name="BMC Genomics">
        <title>Reconstruction of the lipid metabolism for the microalga Monoraphidium neglectum from its genome sequence reveals characteristics suitable for biofuel production.</title>
        <authorList>
            <person name="Bogen C."/>
            <person name="Al-Dilaimi A."/>
            <person name="Albersmeier A."/>
            <person name="Wichmann J."/>
            <person name="Grundmann M."/>
            <person name="Rupp O."/>
            <person name="Lauersen K.J."/>
            <person name="Blifernez-Klassen O."/>
            <person name="Kalinowski J."/>
            <person name="Goesmann A."/>
            <person name="Mussgnug J.H."/>
            <person name="Kruse O."/>
        </authorList>
    </citation>
    <scope>NUCLEOTIDE SEQUENCE [LARGE SCALE GENOMIC DNA]</scope>
    <source>
        <strain evidence="4 5">SAG 48.87</strain>
    </source>
</reference>
<feature type="compositionally biased region" description="Low complexity" evidence="2">
    <location>
        <begin position="167"/>
        <end position="180"/>
    </location>
</feature>
<evidence type="ECO:0000313" key="5">
    <source>
        <dbReference type="Proteomes" id="UP000054498"/>
    </source>
</evidence>
<evidence type="ECO:0000256" key="2">
    <source>
        <dbReference type="SAM" id="MobiDB-lite"/>
    </source>
</evidence>
<keyword evidence="3" id="KW-1133">Transmembrane helix</keyword>
<feature type="region of interest" description="Disordered" evidence="2">
    <location>
        <begin position="165"/>
        <end position="187"/>
    </location>
</feature>
<keyword evidence="3" id="KW-0812">Transmembrane</keyword>
<dbReference type="GeneID" id="25734609"/>
<dbReference type="EMBL" id="KK100399">
    <property type="protein sequence ID" value="KIZ06219.1"/>
    <property type="molecule type" value="Genomic_DNA"/>
</dbReference>
<evidence type="ECO:0000313" key="4">
    <source>
        <dbReference type="EMBL" id="KIZ06219.1"/>
    </source>
</evidence>
<evidence type="ECO:0000256" key="1">
    <source>
        <dbReference type="SAM" id="Coils"/>
    </source>
</evidence>